<keyword evidence="11" id="KW-1185">Reference proteome</keyword>
<dbReference type="GO" id="GO:0005886">
    <property type="term" value="C:plasma membrane"/>
    <property type="evidence" value="ECO:0007669"/>
    <property type="project" value="UniProtKB-SubCell"/>
</dbReference>
<dbReference type="InterPro" id="IPR000522">
    <property type="entry name" value="ABC_transptr_permease_BtuC"/>
</dbReference>
<feature type="transmembrane region" description="Helical" evidence="8">
    <location>
        <begin position="144"/>
        <end position="168"/>
    </location>
</feature>
<dbReference type="Gene3D" id="1.10.3470.10">
    <property type="entry name" value="ABC transporter involved in vitamin B12 uptake, BtuC"/>
    <property type="match status" value="2"/>
</dbReference>
<evidence type="ECO:0000256" key="6">
    <source>
        <dbReference type="ARBA" id="ARBA00022989"/>
    </source>
</evidence>
<feature type="transmembrane region" description="Helical" evidence="8">
    <location>
        <begin position="420"/>
        <end position="440"/>
    </location>
</feature>
<dbReference type="Proteomes" id="UP000829756">
    <property type="component" value="Chromosome"/>
</dbReference>
<reference evidence="9 11" key="1">
    <citation type="submission" date="2019-03" db="EMBL/GenBank/DDBJ databases">
        <title>Genomic Encyclopedia of Type Strains, Phase IV (KMG-IV): sequencing the most valuable type-strain genomes for metagenomic binning, comparative biology and taxonomic classification.</title>
        <authorList>
            <person name="Goeker M."/>
        </authorList>
    </citation>
    <scope>NUCLEOTIDE SEQUENCE [LARGE SCALE GENOMIC DNA]</scope>
    <source>
        <strain evidence="9 11">DSM 17474</strain>
    </source>
</reference>
<comment type="subcellular location">
    <subcellularLocation>
        <location evidence="1">Cell membrane</location>
        <topology evidence="1">Multi-pass membrane protein</topology>
    </subcellularLocation>
</comment>
<dbReference type="PANTHER" id="PTHR30472:SF37">
    <property type="entry name" value="FE(3+) DICITRATE TRANSPORT SYSTEM PERMEASE PROTEIN FECD-RELATED"/>
    <property type="match status" value="1"/>
</dbReference>
<evidence type="ECO:0000256" key="7">
    <source>
        <dbReference type="ARBA" id="ARBA00023136"/>
    </source>
</evidence>
<dbReference type="GO" id="GO:0033214">
    <property type="term" value="P:siderophore-iron import into cell"/>
    <property type="evidence" value="ECO:0007669"/>
    <property type="project" value="TreeGrafter"/>
</dbReference>
<proteinExistence type="inferred from homology"/>
<keyword evidence="4" id="KW-1003">Cell membrane</keyword>
<feature type="transmembrane region" description="Helical" evidence="8">
    <location>
        <begin position="630"/>
        <end position="650"/>
    </location>
</feature>
<feature type="transmembrane region" description="Helical" evidence="8">
    <location>
        <begin position="61"/>
        <end position="78"/>
    </location>
</feature>
<dbReference type="NCBIfam" id="NF007866">
    <property type="entry name" value="PRK10577.1-2"/>
    <property type="match status" value="1"/>
</dbReference>
<feature type="transmembrane region" description="Helical" evidence="8">
    <location>
        <begin position="277"/>
        <end position="298"/>
    </location>
</feature>
<feature type="transmembrane region" description="Helical" evidence="8">
    <location>
        <begin position="194"/>
        <end position="213"/>
    </location>
</feature>
<evidence type="ECO:0000313" key="10">
    <source>
        <dbReference type="EMBL" id="UOO78857.1"/>
    </source>
</evidence>
<keyword evidence="7 8" id="KW-0472">Membrane</keyword>
<feature type="transmembrane region" description="Helical" evidence="8">
    <location>
        <begin position="514"/>
        <end position="534"/>
    </location>
</feature>
<feature type="transmembrane region" description="Helical" evidence="8">
    <location>
        <begin position="247"/>
        <end position="265"/>
    </location>
</feature>
<dbReference type="EMBL" id="SLXE01000001">
    <property type="protein sequence ID" value="TCP10367.1"/>
    <property type="molecule type" value="Genomic_DNA"/>
</dbReference>
<dbReference type="EMBL" id="CP091507">
    <property type="protein sequence ID" value="UOO78857.1"/>
    <property type="molecule type" value="Genomic_DNA"/>
</dbReference>
<dbReference type="GO" id="GO:0022857">
    <property type="term" value="F:transmembrane transporter activity"/>
    <property type="evidence" value="ECO:0007669"/>
    <property type="project" value="InterPro"/>
</dbReference>
<comment type="similarity">
    <text evidence="2">Belongs to the binding-protein-dependent transport system permease family. FecCD subfamily.</text>
</comment>
<evidence type="ECO:0000313" key="12">
    <source>
        <dbReference type="Proteomes" id="UP000829756"/>
    </source>
</evidence>
<gene>
    <name evidence="10" type="primary">fhuB</name>
    <name evidence="9" type="ORF">EV680_10132</name>
    <name evidence="10" type="ORF">LVJ78_09135</name>
</gene>
<organism evidence="10 12">
    <name type="scientific">Uruburuella suis</name>
    <dbReference type="NCBI Taxonomy" id="252130"/>
    <lineage>
        <taxon>Bacteria</taxon>
        <taxon>Pseudomonadati</taxon>
        <taxon>Pseudomonadota</taxon>
        <taxon>Betaproteobacteria</taxon>
        <taxon>Neisseriales</taxon>
        <taxon>Neisseriaceae</taxon>
        <taxon>Uruburuella</taxon>
    </lineage>
</organism>
<dbReference type="KEGG" id="usu:LVJ78_09135"/>
<evidence type="ECO:0000256" key="4">
    <source>
        <dbReference type="ARBA" id="ARBA00022475"/>
    </source>
</evidence>
<dbReference type="AlphaFoldDB" id="A0AAE9KHG3"/>
<feature type="transmembrane region" description="Helical" evidence="8">
    <location>
        <begin position="387"/>
        <end position="408"/>
    </location>
</feature>
<dbReference type="InterPro" id="IPR037294">
    <property type="entry name" value="ABC_BtuC-like"/>
</dbReference>
<dbReference type="Pfam" id="PF01032">
    <property type="entry name" value="FecCD"/>
    <property type="match status" value="2"/>
</dbReference>
<feature type="transmembrane region" description="Helical" evidence="8">
    <location>
        <begin position="9"/>
        <end position="28"/>
    </location>
</feature>
<feature type="transmembrane region" description="Helical" evidence="8">
    <location>
        <begin position="476"/>
        <end position="494"/>
    </location>
</feature>
<protein>
    <submittedName>
        <fullName evidence="10">Fe(3+)-hydroxamate ABC transporter permease FhuB</fullName>
    </submittedName>
    <submittedName>
        <fullName evidence="9">Iron complex transport system permease protein</fullName>
    </submittedName>
</protein>
<feature type="transmembrane region" description="Helical" evidence="8">
    <location>
        <begin position="118"/>
        <end position="137"/>
    </location>
</feature>
<evidence type="ECO:0000313" key="11">
    <source>
        <dbReference type="Proteomes" id="UP000294721"/>
    </source>
</evidence>
<dbReference type="SUPFAM" id="SSF81345">
    <property type="entry name" value="ABC transporter involved in vitamin B12 uptake, BtuC"/>
    <property type="match status" value="2"/>
</dbReference>
<feature type="transmembrane region" description="Helical" evidence="8">
    <location>
        <begin position="446"/>
        <end position="464"/>
    </location>
</feature>
<reference evidence="10" key="2">
    <citation type="submission" date="2021-12" db="EMBL/GenBank/DDBJ databases">
        <authorList>
            <person name="Veyrier F.J."/>
        </authorList>
    </citation>
    <scope>NUCLEOTIDE SEQUENCE</scope>
    <source>
        <strain evidence="10">1258/02</strain>
    </source>
</reference>
<keyword evidence="3" id="KW-0813">Transport</keyword>
<evidence type="ECO:0000256" key="8">
    <source>
        <dbReference type="SAM" id="Phobius"/>
    </source>
</evidence>
<evidence type="ECO:0000256" key="3">
    <source>
        <dbReference type="ARBA" id="ARBA00022448"/>
    </source>
</evidence>
<evidence type="ECO:0000256" key="1">
    <source>
        <dbReference type="ARBA" id="ARBA00004651"/>
    </source>
</evidence>
<name>A0AAE9KHG3_9NEIS</name>
<accession>A0AAE9KHG3</accession>
<keyword evidence="6 8" id="KW-1133">Transmembrane helix</keyword>
<dbReference type="PANTHER" id="PTHR30472">
    <property type="entry name" value="FERRIC ENTEROBACTIN TRANSPORT SYSTEM PERMEASE PROTEIN"/>
    <property type="match status" value="1"/>
</dbReference>
<keyword evidence="5 8" id="KW-0812">Transmembrane</keyword>
<evidence type="ECO:0000313" key="9">
    <source>
        <dbReference type="EMBL" id="TCP10367.1"/>
    </source>
</evidence>
<evidence type="ECO:0000256" key="5">
    <source>
        <dbReference type="ARBA" id="ARBA00022692"/>
    </source>
</evidence>
<evidence type="ECO:0000256" key="2">
    <source>
        <dbReference type="ARBA" id="ARBA00007935"/>
    </source>
</evidence>
<reference evidence="10" key="3">
    <citation type="journal article" date="2022" name="Res Sq">
        <title>Evolution of multicellular longitudinally dividing oral cavity symbionts (Neisseriaceae).</title>
        <authorList>
            <person name="Nyongesa S."/>
            <person name="Weber P."/>
            <person name="Bernet E."/>
            <person name="Pullido F."/>
            <person name="Nieckarz M."/>
            <person name="Delaby M."/>
            <person name="Nieves C."/>
            <person name="Viehboeck T."/>
            <person name="Krause N."/>
            <person name="Rivera-Millot A."/>
            <person name="Nakamura A."/>
            <person name="Vischer N."/>
            <person name="VanNieuwenhze M."/>
            <person name="Brun Y."/>
            <person name="Cava F."/>
            <person name="Bulgheresi S."/>
            <person name="Veyrier F."/>
        </authorList>
    </citation>
    <scope>NUCLEOTIDE SEQUENCE</scope>
    <source>
        <strain evidence="10">1258/02</strain>
    </source>
</reference>
<dbReference type="Proteomes" id="UP000294721">
    <property type="component" value="Unassembled WGS sequence"/>
</dbReference>
<feature type="transmembrane region" description="Helical" evidence="8">
    <location>
        <begin position="349"/>
        <end position="367"/>
    </location>
</feature>
<sequence length="655" mass="69415">MVNVFRRPITCWTWVLLLTAIMSSGWILKLQWHWPPADWFAAPDALPIDALIVQNNTLPRMAMALLAGGALALATMLLQQIMRNPLASDSTLAVSSGAQTALVAATVFAPALLAWGNAPVAFGGAALALALVLWLSARRDLVPLLVVLAGLVTALYLGAFAGIITLFYSEETRGIMLWGAGSLLQDSWHDSLQLLWRIAAAAALIAILAKPLAMMSLSDTQAAALGMPVKTIRLAALAAAAFLSANVVGMVGMMGFVGLAAATAVRQLGVRTLWARLPMAFVFGALMLLLTDNLLVLLNHYHQVDLPAGAVTGLIGAPLLLWLMMRLPARAPFQTASAQTVARTQASPWLLRLPLLLLFAATLALLAGQSANGWQLTFHPDFLNLRYLRLFTAAACGIMLATAGVFLQRLTQNPMASPELLGISSGTALGVLAAVLLFDVQVLSSVFWFIGISSALFTLWLIMLFNRKNGLLPEKVLLTGIAVAALSDAFIRVWTAGGDLRVQQLLIWLSGSTYQATPLLSGTVFAASILLLAAALPLSRWLGLLGFNAVVAQSAGVNVAAARTVLIVFSALLTALATLLIGPLSFVGLLAPHLANMLGARLPHQQLTAAALIGATVMLLADWLGRQIGFPYEIPAGLMATLLGGGYFLLIMRRM</sequence>
<dbReference type="CDD" id="cd06550">
    <property type="entry name" value="TM_ABC_iron-siderophores_like"/>
    <property type="match status" value="1"/>
</dbReference>
<feature type="transmembrane region" description="Helical" evidence="8">
    <location>
        <begin position="310"/>
        <end position="329"/>
    </location>
</feature>
<feature type="transmembrane region" description="Helical" evidence="8">
    <location>
        <begin position="567"/>
        <end position="595"/>
    </location>
</feature>
<dbReference type="RefSeq" id="WP_132951961.1">
    <property type="nucleotide sequence ID" value="NZ_CP091507.1"/>
</dbReference>